<protein>
    <submittedName>
        <fullName evidence="1">Uncharacterized protein</fullName>
    </submittedName>
</protein>
<gene>
    <name evidence="1" type="ORF">D5R93_04445</name>
</gene>
<dbReference type="RefSeq" id="WP_120204028.1">
    <property type="nucleotide sequence ID" value="NZ_CP032514.1"/>
</dbReference>
<reference evidence="1 2" key="1">
    <citation type="submission" date="2018-09" db="EMBL/GenBank/DDBJ databases">
        <authorList>
            <person name="Li J."/>
        </authorList>
    </citation>
    <scope>NUCLEOTIDE SEQUENCE [LARGE SCALE GENOMIC DNA]</scope>
    <source>
        <strain evidence="1 2">2129</strain>
    </source>
</reference>
<organism evidence="1 2">
    <name type="scientific">Actinomyces lilanjuaniae</name>
    <dbReference type="NCBI Taxonomy" id="2321394"/>
    <lineage>
        <taxon>Bacteria</taxon>
        <taxon>Bacillati</taxon>
        <taxon>Actinomycetota</taxon>
        <taxon>Actinomycetes</taxon>
        <taxon>Actinomycetales</taxon>
        <taxon>Actinomycetaceae</taxon>
        <taxon>Actinomyces</taxon>
    </lineage>
</organism>
<accession>A0ABN5PS36</accession>
<name>A0ABN5PS36_9ACTO</name>
<dbReference type="Proteomes" id="UP000273001">
    <property type="component" value="Chromosome"/>
</dbReference>
<evidence type="ECO:0000313" key="1">
    <source>
        <dbReference type="EMBL" id="AYD89496.1"/>
    </source>
</evidence>
<proteinExistence type="predicted"/>
<dbReference type="EMBL" id="CP032514">
    <property type="protein sequence ID" value="AYD89496.1"/>
    <property type="molecule type" value="Genomic_DNA"/>
</dbReference>
<evidence type="ECO:0000313" key="2">
    <source>
        <dbReference type="Proteomes" id="UP000273001"/>
    </source>
</evidence>
<sequence>MSQENRVQTDMTDGSEASFELLVRLREVLAESADDREVFEEDPQAFLFSCGTALLPRASRTEMEQLGEVLESTPRGMRYVVLDSVVDDSVPRVAADPNNPDPQILVAPVVIVNLAANANAVVNVNAWGAGADAPVLADRSSQYSVVADRSFFSSAAARDLGEAGLSENRVRALVRSATRRQEISPAADGSVVLTYPYHGRTLELVGRVEGPVLHVTDGSLTTQDTHATAHA</sequence>
<keyword evidence="2" id="KW-1185">Reference proteome</keyword>